<dbReference type="Proteomes" id="UP000216207">
    <property type="component" value="Unassembled WGS sequence"/>
</dbReference>
<keyword evidence="3" id="KW-1003">Cell membrane</keyword>
<dbReference type="PANTHER" id="PTHR43227">
    <property type="entry name" value="BLL4140 PROTEIN"/>
    <property type="match status" value="1"/>
</dbReference>
<dbReference type="GO" id="GO:0005886">
    <property type="term" value="C:plasma membrane"/>
    <property type="evidence" value="ECO:0007669"/>
    <property type="project" value="UniProtKB-SubCell"/>
</dbReference>
<dbReference type="InterPro" id="IPR000515">
    <property type="entry name" value="MetI-like"/>
</dbReference>
<dbReference type="PANTHER" id="PTHR43227:SF11">
    <property type="entry name" value="BLL4140 PROTEIN"/>
    <property type="match status" value="1"/>
</dbReference>
<evidence type="ECO:0000313" key="9">
    <source>
        <dbReference type="EMBL" id="PAE87596.1"/>
    </source>
</evidence>
<feature type="domain" description="ABC transmembrane type-1" evidence="8">
    <location>
        <begin position="88"/>
        <end position="302"/>
    </location>
</feature>
<comment type="caution">
    <text evidence="9">The sequence shown here is derived from an EMBL/GenBank/DDBJ whole genome shotgun (WGS) entry which is preliminary data.</text>
</comment>
<comment type="subcellular location">
    <subcellularLocation>
        <location evidence="1 7">Cell membrane</location>
        <topology evidence="1 7">Multi-pass membrane protein</topology>
    </subcellularLocation>
</comment>
<keyword evidence="5 7" id="KW-1133">Transmembrane helix</keyword>
<feature type="transmembrane region" description="Helical" evidence="7">
    <location>
        <begin position="227"/>
        <end position="249"/>
    </location>
</feature>
<evidence type="ECO:0000256" key="4">
    <source>
        <dbReference type="ARBA" id="ARBA00022692"/>
    </source>
</evidence>
<feature type="transmembrane region" description="Helical" evidence="7">
    <location>
        <begin position="27"/>
        <end position="46"/>
    </location>
</feature>
<keyword evidence="6 7" id="KW-0472">Membrane</keyword>
<reference evidence="9 10" key="1">
    <citation type="submission" date="2017-07" db="EMBL/GenBank/DDBJ databases">
        <title>Isolation and whole genome analysis of endospore-forming bacteria from heroin.</title>
        <authorList>
            <person name="Kalinowski J."/>
            <person name="Ahrens B."/>
            <person name="Al-Dilaimi A."/>
            <person name="Winkler A."/>
            <person name="Wibberg D."/>
            <person name="Schleenbecker U."/>
            <person name="Ruckert C."/>
            <person name="Wolfel R."/>
            <person name="Grass G."/>
        </authorList>
    </citation>
    <scope>NUCLEOTIDE SEQUENCE [LARGE SCALE GENOMIC DNA]</scope>
    <source>
        <strain evidence="9 10">7539</strain>
    </source>
</reference>
<dbReference type="InterPro" id="IPR035906">
    <property type="entry name" value="MetI-like_sf"/>
</dbReference>
<dbReference type="AlphaFoldDB" id="A0A268NVU2"/>
<dbReference type="EMBL" id="NPCC01000033">
    <property type="protein sequence ID" value="PAE87596.1"/>
    <property type="molecule type" value="Genomic_DNA"/>
</dbReference>
<evidence type="ECO:0000256" key="3">
    <source>
        <dbReference type="ARBA" id="ARBA00022475"/>
    </source>
</evidence>
<keyword evidence="4 7" id="KW-0812">Transmembrane</keyword>
<evidence type="ECO:0000313" key="10">
    <source>
        <dbReference type="Proteomes" id="UP000216207"/>
    </source>
</evidence>
<dbReference type="Pfam" id="PF00528">
    <property type="entry name" value="BPD_transp_1"/>
    <property type="match status" value="1"/>
</dbReference>
<dbReference type="CDD" id="cd06261">
    <property type="entry name" value="TM_PBP2"/>
    <property type="match status" value="1"/>
</dbReference>
<feature type="transmembrane region" description="Helical" evidence="7">
    <location>
        <begin position="281"/>
        <end position="302"/>
    </location>
</feature>
<name>A0A268NVU2_SHOCL</name>
<gene>
    <name evidence="9" type="ORF">CHH72_17930</name>
</gene>
<evidence type="ECO:0000256" key="5">
    <source>
        <dbReference type="ARBA" id="ARBA00022989"/>
    </source>
</evidence>
<evidence type="ECO:0000256" key="7">
    <source>
        <dbReference type="RuleBase" id="RU363032"/>
    </source>
</evidence>
<organism evidence="9 10">
    <name type="scientific">Shouchella clausii</name>
    <name type="common">Alkalihalobacillus clausii</name>
    <dbReference type="NCBI Taxonomy" id="79880"/>
    <lineage>
        <taxon>Bacteria</taxon>
        <taxon>Bacillati</taxon>
        <taxon>Bacillota</taxon>
        <taxon>Bacilli</taxon>
        <taxon>Bacillales</taxon>
        <taxon>Bacillaceae</taxon>
        <taxon>Shouchella</taxon>
    </lineage>
</organism>
<dbReference type="RefSeq" id="WP_095255386.1">
    <property type="nucleotide sequence ID" value="NZ_NPCA01000039.1"/>
</dbReference>
<evidence type="ECO:0000256" key="2">
    <source>
        <dbReference type="ARBA" id="ARBA00022448"/>
    </source>
</evidence>
<dbReference type="PROSITE" id="PS50928">
    <property type="entry name" value="ABC_TM1"/>
    <property type="match status" value="1"/>
</dbReference>
<keyword evidence="2 7" id="KW-0813">Transport</keyword>
<accession>A0A268NVU2</accession>
<dbReference type="Gene3D" id="1.10.3720.10">
    <property type="entry name" value="MetI-like"/>
    <property type="match status" value="1"/>
</dbReference>
<protein>
    <submittedName>
        <fullName evidence="9">Sugar ABC transporter permease</fullName>
    </submittedName>
</protein>
<feature type="transmembrane region" description="Helical" evidence="7">
    <location>
        <begin position="128"/>
        <end position="148"/>
    </location>
</feature>
<dbReference type="InterPro" id="IPR050809">
    <property type="entry name" value="UgpAE/MalFG_permease"/>
</dbReference>
<evidence type="ECO:0000259" key="8">
    <source>
        <dbReference type="PROSITE" id="PS50928"/>
    </source>
</evidence>
<evidence type="ECO:0000256" key="1">
    <source>
        <dbReference type="ARBA" id="ARBA00004651"/>
    </source>
</evidence>
<dbReference type="GO" id="GO:0055085">
    <property type="term" value="P:transmembrane transport"/>
    <property type="evidence" value="ECO:0007669"/>
    <property type="project" value="InterPro"/>
</dbReference>
<comment type="similarity">
    <text evidence="7">Belongs to the binding-protein-dependent transport system permease family.</text>
</comment>
<feature type="transmembrane region" description="Helical" evidence="7">
    <location>
        <begin position="96"/>
        <end position="116"/>
    </location>
</feature>
<dbReference type="SUPFAM" id="SSF161098">
    <property type="entry name" value="MetI-like"/>
    <property type="match status" value="1"/>
</dbReference>
<proteinExistence type="inferred from homology"/>
<evidence type="ECO:0000256" key="6">
    <source>
        <dbReference type="ARBA" id="ARBA00023136"/>
    </source>
</evidence>
<sequence length="315" mass="35925">MENRIEQAKKPLKTPPKRRWNGIKRNWDLYLLVLPVVVYFLIFKYYPMYGVQIAFKDFIAAEGIWGSPWVGWEHFIRFFESFYFERLIGNTIGLSLYNLVIGFPIPIILALLINEIRYKKAKGFVQTVTYAPHFLSTVVIVGMLFLLLSPNGLVNQILGLLGISEIAFMTSPEWFKTTYVFSDVWQQMGWSSIIYLAALAGIDPQLHEAAKIDGASRLRRIWHVNLPGIRSTIIILLILQTGSIVSVGFEKVFLMQNQLNMEASDVIATHIYRTGIAGAQYSYSAAIGLFESAINFFILIFVNYTAKKTSQTSLW</sequence>